<accession>A0AAV0AZL3</accession>
<dbReference type="Proteomes" id="UP001153365">
    <property type="component" value="Unassembled WGS sequence"/>
</dbReference>
<evidence type="ECO:0000313" key="2">
    <source>
        <dbReference type="Proteomes" id="UP001153365"/>
    </source>
</evidence>
<protein>
    <submittedName>
        <fullName evidence="1">Uncharacterized protein</fullName>
    </submittedName>
</protein>
<dbReference type="EMBL" id="CALTRL010002587">
    <property type="protein sequence ID" value="CAH7676106.1"/>
    <property type="molecule type" value="Genomic_DNA"/>
</dbReference>
<name>A0AAV0AZL3_PHAPC</name>
<comment type="caution">
    <text evidence="1">The sequence shown here is derived from an EMBL/GenBank/DDBJ whole genome shotgun (WGS) entry which is preliminary data.</text>
</comment>
<feature type="non-terminal residue" evidence="1">
    <location>
        <position position="144"/>
    </location>
</feature>
<keyword evidence="2" id="KW-1185">Reference proteome</keyword>
<reference evidence="1" key="1">
    <citation type="submission" date="2022-06" db="EMBL/GenBank/DDBJ databases">
        <authorList>
            <consortium name="SYNGENTA / RWTH Aachen University"/>
        </authorList>
    </citation>
    <scope>NUCLEOTIDE SEQUENCE</scope>
</reference>
<evidence type="ECO:0000313" key="1">
    <source>
        <dbReference type="EMBL" id="CAH7676106.1"/>
    </source>
</evidence>
<gene>
    <name evidence="1" type="ORF">PPACK8108_LOCUS11204</name>
</gene>
<dbReference type="AlphaFoldDB" id="A0AAV0AZL3"/>
<organism evidence="1 2">
    <name type="scientific">Phakopsora pachyrhizi</name>
    <name type="common">Asian soybean rust disease fungus</name>
    <dbReference type="NCBI Taxonomy" id="170000"/>
    <lineage>
        <taxon>Eukaryota</taxon>
        <taxon>Fungi</taxon>
        <taxon>Dikarya</taxon>
        <taxon>Basidiomycota</taxon>
        <taxon>Pucciniomycotina</taxon>
        <taxon>Pucciniomycetes</taxon>
        <taxon>Pucciniales</taxon>
        <taxon>Phakopsoraceae</taxon>
        <taxon>Phakopsora</taxon>
    </lineage>
</organism>
<proteinExistence type="predicted"/>
<sequence length="144" mass="15658">MGNGSQRNTWGTARQPIWVARRTRGGLSRGKEWGRMLVLSPRLPNSFGWYQGGEECRCGSTSKSITMRNLVVHGRRAGQRRGGPKQRLHSLGQTILRGMRSWAEGCLRAGGSASAGRGRSFQGEEWLAAATVLTGMIGRCGTKA</sequence>